<comment type="caution">
    <text evidence="1">The sequence shown here is derived from an EMBL/GenBank/DDBJ whole genome shotgun (WGS) entry which is preliminary data.</text>
</comment>
<gene>
    <name evidence="1" type="ORF">AFUS01_LOCUS7187</name>
</gene>
<dbReference type="Pfam" id="PF05380">
    <property type="entry name" value="Peptidase_A17"/>
    <property type="match status" value="1"/>
</dbReference>
<proteinExistence type="predicted"/>
<organism evidence="1 2">
    <name type="scientific">Allacma fusca</name>
    <dbReference type="NCBI Taxonomy" id="39272"/>
    <lineage>
        <taxon>Eukaryota</taxon>
        <taxon>Metazoa</taxon>
        <taxon>Ecdysozoa</taxon>
        <taxon>Arthropoda</taxon>
        <taxon>Hexapoda</taxon>
        <taxon>Collembola</taxon>
        <taxon>Symphypleona</taxon>
        <taxon>Sminthuridae</taxon>
        <taxon>Allacma</taxon>
    </lineage>
</organism>
<accession>A0A8J2JCJ9</accession>
<dbReference type="InterPro" id="IPR008042">
    <property type="entry name" value="Retrotrans_Pao"/>
</dbReference>
<dbReference type="Proteomes" id="UP000708208">
    <property type="component" value="Unassembled WGS sequence"/>
</dbReference>
<dbReference type="AlphaFoldDB" id="A0A8J2JCJ9"/>
<reference evidence="1" key="1">
    <citation type="submission" date="2021-06" db="EMBL/GenBank/DDBJ databases">
        <authorList>
            <person name="Hodson N. C."/>
            <person name="Mongue J. A."/>
            <person name="Jaron S. K."/>
        </authorList>
    </citation>
    <scope>NUCLEOTIDE SEQUENCE</scope>
</reference>
<evidence type="ECO:0000313" key="1">
    <source>
        <dbReference type="EMBL" id="CAG7717748.1"/>
    </source>
</evidence>
<evidence type="ECO:0000313" key="2">
    <source>
        <dbReference type="Proteomes" id="UP000708208"/>
    </source>
</evidence>
<keyword evidence="2" id="KW-1185">Reference proteome</keyword>
<protein>
    <submittedName>
        <fullName evidence="1">Uncharacterized protein</fullName>
    </submittedName>
</protein>
<name>A0A8J2JCJ9_9HEXA</name>
<dbReference type="OrthoDB" id="8052806at2759"/>
<dbReference type="PANTHER" id="PTHR47331">
    <property type="entry name" value="PHD-TYPE DOMAIN-CONTAINING PROTEIN"/>
    <property type="match status" value="1"/>
</dbReference>
<feature type="non-terminal residue" evidence="1">
    <location>
        <position position="78"/>
    </location>
</feature>
<dbReference type="EMBL" id="CAJVCH010048296">
    <property type="protein sequence ID" value="CAG7717748.1"/>
    <property type="molecule type" value="Genomic_DNA"/>
</dbReference>
<dbReference type="PANTHER" id="PTHR47331:SF6">
    <property type="entry name" value="DOUBLECORTIN DOMAIN-CONTAINING PROTEIN"/>
    <property type="match status" value="1"/>
</dbReference>
<sequence length="78" mass="8563">MTILQTLKSIASVKIPRYAKLPSSKLQLLGFCDASEKAYAAAVYLKSVNADEVSINLLIAKTRVAPKKQETLPRLELC</sequence>